<dbReference type="InterPro" id="IPR003719">
    <property type="entry name" value="Phenazine_PhzF-like"/>
</dbReference>
<dbReference type="PANTHER" id="PTHR47718:SF17">
    <property type="entry name" value="PROTEIN FAR1-RELATED SEQUENCE 5-LIKE"/>
    <property type="match status" value="1"/>
</dbReference>
<feature type="domain" description="SWIM-type" evidence="5">
    <location>
        <begin position="597"/>
        <end position="633"/>
    </location>
</feature>
<organism evidence="6 7">
    <name type="scientific">Rehmannia glutinosa</name>
    <name type="common">Chinese foxglove</name>
    <dbReference type="NCBI Taxonomy" id="99300"/>
    <lineage>
        <taxon>Eukaryota</taxon>
        <taxon>Viridiplantae</taxon>
        <taxon>Streptophyta</taxon>
        <taxon>Embryophyta</taxon>
        <taxon>Tracheophyta</taxon>
        <taxon>Spermatophyta</taxon>
        <taxon>Magnoliopsida</taxon>
        <taxon>eudicotyledons</taxon>
        <taxon>Gunneridae</taxon>
        <taxon>Pentapetalae</taxon>
        <taxon>asterids</taxon>
        <taxon>lamiids</taxon>
        <taxon>Lamiales</taxon>
        <taxon>Orobanchaceae</taxon>
        <taxon>Rehmannieae</taxon>
        <taxon>Rehmannia</taxon>
    </lineage>
</organism>
<keyword evidence="7" id="KW-1185">Reference proteome</keyword>
<accession>A0ABR0TYT8</accession>
<evidence type="ECO:0000256" key="3">
    <source>
        <dbReference type="ARBA" id="ARBA00022833"/>
    </source>
</evidence>
<dbReference type="SMART" id="SM00575">
    <property type="entry name" value="ZnF_PMZ"/>
    <property type="match status" value="1"/>
</dbReference>
<dbReference type="EMBL" id="JABTTQ020003506">
    <property type="protein sequence ID" value="KAK6115393.1"/>
    <property type="molecule type" value="Genomic_DNA"/>
</dbReference>
<dbReference type="Gene3D" id="3.10.310.10">
    <property type="entry name" value="Diaminopimelate Epimerase, Chain A, domain 1"/>
    <property type="match status" value="1"/>
</dbReference>
<proteinExistence type="predicted"/>
<keyword evidence="3" id="KW-0862">Zinc</keyword>
<gene>
    <name evidence="6" type="ORF">DH2020_007662</name>
</gene>
<evidence type="ECO:0000256" key="4">
    <source>
        <dbReference type="PROSITE-ProRule" id="PRU00325"/>
    </source>
</evidence>
<dbReference type="Pfam" id="PF02567">
    <property type="entry name" value="PhzC-PhzF"/>
    <property type="match status" value="1"/>
</dbReference>
<dbReference type="Pfam" id="PF04434">
    <property type="entry name" value="SWIM"/>
    <property type="match status" value="1"/>
</dbReference>
<reference evidence="6 7" key="1">
    <citation type="journal article" date="2021" name="Comput. Struct. Biotechnol. J.">
        <title>De novo genome assembly of the potent medicinal plant Rehmannia glutinosa using nanopore technology.</title>
        <authorList>
            <person name="Ma L."/>
            <person name="Dong C."/>
            <person name="Song C."/>
            <person name="Wang X."/>
            <person name="Zheng X."/>
            <person name="Niu Y."/>
            <person name="Chen S."/>
            <person name="Feng W."/>
        </authorList>
    </citation>
    <scope>NUCLEOTIDE SEQUENCE [LARGE SCALE GENOMIC DNA]</scope>
    <source>
        <strain evidence="6">DH-2019</strain>
    </source>
</reference>
<dbReference type="Pfam" id="PF10551">
    <property type="entry name" value="MULE"/>
    <property type="match status" value="1"/>
</dbReference>
<keyword evidence="1" id="KW-0479">Metal-binding</keyword>
<dbReference type="PROSITE" id="PS50966">
    <property type="entry name" value="ZF_SWIM"/>
    <property type="match status" value="1"/>
</dbReference>
<dbReference type="InterPro" id="IPR007527">
    <property type="entry name" value="Znf_SWIM"/>
</dbReference>
<evidence type="ECO:0000259" key="5">
    <source>
        <dbReference type="PROSITE" id="PS50966"/>
    </source>
</evidence>
<evidence type="ECO:0000256" key="1">
    <source>
        <dbReference type="ARBA" id="ARBA00022723"/>
    </source>
</evidence>
<dbReference type="Proteomes" id="UP001318860">
    <property type="component" value="Unassembled WGS sequence"/>
</dbReference>
<dbReference type="InterPro" id="IPR018289">
    <property type="entry name" value="MULE_transposase_dom"/>
</dbReference>
<evidence type="ECO:0000313" key="6">
    <source>
        <dbReference type="EMBL" id="KAK6115393.1"/>
    </source>
</evidence>
<dbReference type="Pfam" id="PF03101">
    <property type="entry name" value="FAR1"/>
    <property type="match status" value="1"/>
</dbReference>
<dbReference type="InterPro" id="IPR006564">
    <property type="entry name" value="Znf_PMZ"/>
</dbReference>
<dbReference type="PANTHER" id="PTHR47718">
    <property type="entry name" value="OS01G0519700 PROTEIN"/>
    <property type="match status" value="1"/>
</dbReference>
<dbReference type="InterPro" id="IPR004330">
    <property type="entry name" value="FAR1_DNA_bnd_dom"/>
</dbReference>
<name>A0ABR0TYT8_REHGL</name>
<evidence type="ECO:0000256" key="2">
    <source>
        <dbReference type="ARBA" id="ARBA00022771"/>
    </source>
</evidence>
<protein>
    <recommendedName>
        <fullName evidence="5">SWIM-type domain-containing protein</fullName>
    </recommendedName>
</protein>
<sequence>MSKGYFGHLRLHSTKSNSQAPVNSHDSGMHHAATGWVDAGHMDLEEDTGGGTTVANRSHEQFVASNMSISNDEVLPINSIVDQLENKLAVGQIMKSVEDAYLLYCNYAHAKGFSVKKGDQRYFPRSNELQAKEFECSCEGVKDEKRSSDRLPFYQKLMTRTKCKARFRIGREKGGEWKVTRFVMEHNHEMVSVDQTHLLRSSRNISHAQRSTLEAMVRAGISVANAVSYMENEAQGTQNLGFTVKDAYDYFNRLRKHTKVEDGDASALLQYFINKSNKEAYFYWNVQVDDDNRVMNFFFRDYRCRVDYEYFGDVLSVDTTYRTNKYNLICAPFIGINHHRQNVMFGLAFMSDETESSFEWLFRTFLDSMSDKQPETIFTDQCQAMMNAIETVFPCAHHRLCQWHINQNAPSHLGSLNGDSKFKQLWHKCMNYCESEEEFEVTWKILMDEYNLGDHKWLNGMYKLRHKWATAFSNHKFSAGLLATSRSESTNAVLKKAGNKTISLYDFVLNYEKVQNNWRAIEKAEDTRCRHGKPSMIVKHNPLLNHVADIYTLSIYRLFELELIDSLNTTFAEQPLDLSVPLLEFKVKSLCQNSRIRKVVFDKRNYEVKCSCHKFESMGILCKHVLKVFNFVDLNILPKPYIKKRWMKNVRNIAFDESRENRSGSGSGSVSQMVFVNQLMRSTYDLAMRCKAHEEARNILSGILDSASQQVNALLENLSLDDCNVFDGVIVDEDNGKRDDLSIRNPLCAKSRGITNTQIVRYWDDKSKKRRGKDKPESSIRYCVVDAFTESAFKGNPAAVCLLEEERDEDWQAVAREFNLSETCYLTQLSESNESTIGCPQIPPSGILTVKRVPDTKVSDSSNSLNGNAPDSFLIEVDFPVAHIIEYDGAVEVSKSLNGASVVEIKKK</sequence>
<keyword evidence="2 4" id="KW-0863">Zinc-finger</keyword>
<evidence type="ECO:0000313" key="7">
    <source>
        <dbReference type="Proteomes" id="UP001318860"/>
    </source>
</evidence>
<comment type="caution">
    <text evidence="6">The sequence shown here is derived from an EMBL/GenBank/DDBJ whole genome shotgun (WGS) entry which is preliminary data.</text>
</comment>
<dbReference type="SUPFAM" id="SSF54506">
    <property type="entry name" value="Diaminopimelate epimerase-like"/>
    <property type="match status" value="1"/>
</dbReference>